<organism evidence="2 3">
    <name type="scientific">Peronospora destructor</name>
    <dbReference type="NCBI Taxonomy" id="86335"/>
    <lineage>
        <taxon>Eukaryota</taxon>
        <taxon>Sar</taxon>
        <taxon>Stramenopiles</taxon>
        <taxon>Oomycota</taxon>
        <taxon>Peronosporomycetes</taxon>
        <taxon>Peronosporales</taxon>
        <taxon>Peronosporaceae</taxon>
        <taxon>Peronospora</taxon>
    </lineage>
</organism>
<dbReference type="Proteomes" id="UP001162029">
    <property type="component" value="Unassembled WGS sequence"/>
</dbReference>
<sequence length="810" mass="92027">MICVSSCRYLRISCTEDDHPLFRRYYARSNRERGVKLLRCFPHCCPEHVQRCYCGTSIHILVAFSAVVPAASQKNLVVCARFEPSRLVSFSPNLVNLVNCERIDNENQRKLQPGEIVSLPENLLLAEKYRTKETVWIRADREGDMKQKYQDAVLFVLNNHRFPKWLYSYNSSITRIKREMTHHLVAYVFHLTGKRSKPNEMDAVVLARHESPGFLLVSYRRSGNTSGCDLPAIDMANSNMFAAVEIDSPGVCPLPSDDLKINSVGRTVFETSYQKMDTKRSDTRQRQLQFSCNHQRLNQEEKRQQNMQSDAGGSSVSSFFETTNDTYSWQRGMRAKNCRFQEKGQHLLILWIFFQSFSLSDLKISTESITEHVCSHWLRAAAILRSPSPSSSRQLKTIVISFLSGIFGHQPGINTTVPFATERDTLQVTALLFLWTMSSHSVQCLLHSACSFINAETSKAELQTRFVLLVSDLYDAIGDVLQEVSAQTTGLSQRQKRLSLPALVDDVLSLVYSRPRFHQLRSRVSALLLGQQIYLSQALNGVFQVFTAVIRERLIASATPYRTSPRLQHSLRRSSLPELWNHCWLLEPRSVNIVDVSRGVCTHDMRSVDVVQLWSEFGCVDVTIQDDMSSISLRSAVSFLDHTAVAPMTLVLDGKLRLFRVLPSGVSSMIPTAGGWSIGDYTAIFLANENSLKVNFFCFAEEKARAFVHSPIDSRDLEPYIYAEVIRLRRVCISIRLEENLNHDGVNPTNLFAVVRGIIYDSIYSPPSQRMDGLKFSERRVCERAAIWGEVKWKPLLELQAESVPYIAYG</sequence>
<evidence type="ECO:0000256" key="1">
    <source>
        <dbReference type="SAM" id="MobiDB-lite"/>
    </source>
</evidence>
<evidence type="ECO:0000313" key="2">
    <source>
        <dbReference type="EMBL" id="CAI5722503.1"/>
    </source>
</evidence>
<feature type="compositionally biased region" description="Polar residues" evidence="1">
    <location>
        <begin position="305"/>
        <end position="317"/>
    </location>
</feature>
<accession>A0AAV0TL46</accession>
<name>A0AAV0TL46_9STRA</name>
<evidence type="ECO:0000313" key="3">
    <source>
        <dbReference type="Proteomes" id="UP001162029"/>
    </source>
</evidence>
<dbReference type="EMBL" id="CANTFM010000470">
    <property type="protein sequence ID" value="CAI5722503.1"/>
    <property type="molecule type" value="Genomic_DNA"/>
</dbReference>
<keyword evidence="3" id="KW-1185">Reference proteome</keyword>
<dbReference type="AlphaFoldDB" id="A0AAV0TL46"/>
<protein>
    <recommendedName>
        <fullName evidence="4">Anaphase-promoting complex subunit 1</fullName>
    </recommendedName>
</protein>
<proteinExistence type="predicted"/>
<reference evidence="2" key="1">
    <citation type="submission" date="2022-12" db="EMBL/GenBank/DDBJ databases">
        <authorList>
            <person name="Webb A."/>
        </authorList>
    </citation>
    <scope>NUCLEOTIDE SEQUENCE</scope>
    <source>
        <strain evidence="2">Pd1</strain>
    </source>
</reference>
<gene>
    <name evidence="2" type="ORF">PDE001_LOCUS2697</name>
</gene>
<comment type="caution">
    <text evidence="2">The sequence shown here is derived from an EMBL/GenBank/DDBJ whole genome shotgun (WGS) entry which is preliminary data.</text>
</comment>
<feature type="region of interest" description="Disordered" evidence="1">
    <location>
        <begin position="295"/>
        <end position="317"/>
    </location>
</feature>
<evidence type="ECO:0008006" key="4">
    <source>
        <dbReference type="Google" id="ProtNLM"/>
    </source>
</evidence>